<protein>
    <submittedName>
        <fullName evidence="1">Uncharacterized protein DUF2867</fullName>
    </submittedName>
</protein>
<keyword evidence="2" id="KW-1185">Reference proteome</keyword>
<dbReference type="AlphaFoldDB" id="A0A3N4UND2"/>
<dbReference type="InterPro" id="IPR021295">
    <property type="entry name" value="DUF2867"/>
</dbReference>
<reference evidence="1 2" key="1">
    <citation type="submission" date="2018-11" db="EMBL/GenBank/DDBJ databases">
        <title>Genomic Encyclopedia of Type Strains, Phase IV (KMG-IV): sequencing the most valuable type-strain genomes for metagenomic binning, comparative biology and taxonomic classification.</title>
        <authorList>
            <person name="Goeker M."/>
        </authorList>
    </citation>
    <scope>NUCLEOTIDE SEQUENCE [LARGE SCALE GENOMIC DNA]</scope>
    <source>
        <strain evidence="1 2">DSM 104731</strain>
    </source>
</reference>
<sequence length="162" mass="17971">MPKVIKTPLPKSSQLWTMVHAGDFMDGYAVRCDLAASEAANIGLSMPVWADALLKVRNAIVKPFGLKTGMEDTSEGAIFPITHETEDEIILGTDDQHLNFRIAMKREGAMIHMATWVHRNNIFGRAYLAAVMPFHIMIVRDAMRRIARHNSDGPIASTAKAQ</sequence>
<gene>
    <name evidence="1" type="ORF">EDD53_1088</name>
</gene>
<dbReference type="EMBL" id="RKQK01000001">
    <property type="protein sequence ID" value="RPE71953.1"/>
    <property type="molecule type" value="Genomic_DNA"/>
</dbReference>
<dbReference type="Pfam" id="PF11066">
    <property type="entry name" value="DUF2867"/>
    <property type="match status" value="1"/>
</dbReference>
<dbReference type="OrthoDB" id="7058586at2"/>
<proteinExistence type="predicted"/>
<evidence type="ECO:0000313" key="1">
    <source>
        <dbReference type="EMBL" id="RPE71953.1"/>
    </source>
</evidence>
<organism evidence="1 2">
    <name type="scientific">Pacificibacter maritimus</name>
    <dbReference type="NCBI Taxonomy" id="762213"/>
    <lineage>
        <taxon>Bacteria</taxon>
        <taxon>Pseudomonadati</taxon>
        <taxon>Pseudomonadota</taxon>
        <taxon>Alphaproteobacteria</taxon>
        <taxon>Rhodobacterales</taxon>
        <taxon>Roseobacteraceae</taxon>
        <taxon>Pacificibacter</taxon>
    </lineage>
</organism>
<dbReference type="RefSeq" id="WP_123792120.1">
    <property type="nucleotide sequence ID" value="NZ_RKQK01000001.1"/>
</dbReference>
<accession>A0A3N4UND2</accession>
<comment type="caution">
    <text evidence="1">The sequence shown here is derived from an EMBL/GenBank/DDBJ whole genome shotgun (WGS) entry which is preliminary data.</text>
</comment>
<name>A0A3N4UND2_9RHOB</name>
<dbReference type="Proteomes" id="UP000269689">
    <property type="component" value="Unassembled WGS sequence"/>
</dbReference>
<evidence type="ECO:0000313" key="2">
    <source>
        <dbReference type="Proteomes" id="UP000269689"/>
    </source>
</evidence>